<dbReference type="KEGG" id="lant:TUM19329_12780"/>
<dbReference type="AlphaFoldDB" id="A0A6F8T432"/>
<reference evidence="1" key="1">
    <citation type="journal article" date="2020" name="Microbiol. Resour. Announc.">
        <title>Complete Genome Sequence of Novel Psychrotolerant Legionella Strain TUM19329, Isolated from Antarctic Lake Sediment.</title>
        <authorList>
            <person name="Shimada S."/>
            <person name="Nakai R."/>
            <person name="Aoki K."/>
            <person name="Shimoeda N."/>
            <person name="Ohno G."/>
            <person name="Miyazaki Y."/>
            <person name="Kudoh S."/>
            <person name="Imura S."/>
            <person name="Watanabe K."/>
            <person name="Ishii Y."/>
            <person name="Tateda K."/>
        </authorList>
    </citation>
    <scope>NUCLEOTIDE SEQUENCE [LARGE SCALE GENOMIC DNA]</scope>
    <source>
        <strain evidence="1">TUM19329</strain>
    </source>
</reference>
<proteinExistence type="predicted"/>
<dbReference type="EMBL" id="AP022839">
    <property type="protein sequence ID" value="BCA94917.1"/>
    <property type="molecule type" value="Genomic_DNA"/>
</dbReference>
<sequence>MDPSKCYQRSVFNQRNFVQEGGSCPIFSLKSLVTSIIGMELATLHNNFMQLNNGELHIFRIIEKIKQLQFQIAQSLPPRPTQTPFKSQIAFFGGNLRGIDMLRNTSLQGTQGISSITVATDPLDAAKRIFKFRCSDLQMCRFVANSITSTTHYPGVLMKGKELILDEKQVNLLCTKLNIAYEVFLNSLPVEKENNIFTLSM</sequence>
<evidence type="ECO:0000313" key="1">
    <source>
        <dbReference type="EMBL" id="BCA94917.1"/>
    </source>
</evidence>
<name>A0A6F8T432_9GAMM</name>
<organism evidence="1 2">
    <name type="scientific">Legionella antarctica</name>
    <dbReference type="NCBI Taxonomy" id="2708020"/>
    <lineage>
        <taxon>Bacteria</taxon>
        <taxon>Pseudomonadati</taxon>
        <taxon>Pseudomonadota</taxon>
        <taxon>Gammaproteobacteria</taxon>
        <taxon>Legionellales</taxon>
        <taxon>Legionellaceae</taxon>
        <taxon>Legionella</taxon>
    </lineage>
</organism>
<evidence type="ECO:0000313" key="2">
    <source>
        <dbReference type="Proteomes" id="UP000502894"/>
    </source>
</evidence>
<accession>A0A6F8T432</accession>
<keyword evidence="2" id="KW-1185">Reference proteome</keyword>
<dbReference type="Proteomes" id="UP000502894">
    <property type="component" value="Chromosome"/>
</dbReference>
<protein>
    <submittedName>
        <fullName evidence="1">Uncharacterized protein</fullName>
    </submittedName>
</protein>
<gene>
    <name evidence="1" type="ORF">TUM19329_12780</name>
</gene>